<dbReference type="Proteomes" id="UP000191663">
    <property type="component" value="Unassembled WGS sequence"/>
</dbReference>
<dbReference type="EMBL" id="MUKB01000002">
    <property type="protein sequence ID" value="OPX18638.1"/>
    <property type="molecule type" value="Genomic_DNA"/>
</dbReference>
<comment type="caution">
    <text evidence="1">The sequence shown here is derived from an EMBL/GenBank/DDBJ whole genome shotgun (WGS) entry which is preliminary data.</text>
</comment>
<protein>
    <submittedName>
        <fullName evidence="1">Uncharacterized protein</fullName>
    </submittedName>
</protein>
<sequence length="63" mass="7632">MISDSAPFLFRYLIRRLEHLIFPWENYFLNLIRLAILFTDFTAIYRINSLDGDWDGFAFRGLR</sequence>
<organism evidence="1 2">
    <name type="scientific">candidate division WOR-3 bacterium 4484_100</name>
    <dbReference type="NCBI Taxonomy" id="1936077"/>
    <lineage>
        <taxon>Bacteria</taxon>
        <taxon>Bacteria division WOR-3</taxon>
    </lineage>
</organism>
<reference evidence="2" key="1">
    <citation type="submission" date="2017-01" db="EMBL/GenBank/DDBJ databases">
        <title>Novel pathways for hydrocarbon cycling and metabolic interdependencies in hydrothermal sediment communities.</title>
        <authorList>
            <person name="Dombrowski N."/>
            <person name="Seitz K."/>
            <person name="Teske A."/>
            <person name="Baker B."/>
        </authorList>
    </citation>
    <scope>NUCLEOTIDE SEQUENCE [LARGE SCALE GENOMIC DNA]</scope>
</reference>
<name>A0A1V4QH16_UNCW3</name>
<evidence type="ECO:0000313" key="2">
    <source>
        <dbReference type="Proteomes" id="UP000191663"/>
    </source>
</evidence>
<gene>
    <name evidence="1" type="ORF">BXT86_00165</name>
</gene>
<proteinExistence type="predicted"/>
<evidence type="ECO:0000313" key="1">
    <source>
        <dbReference type="EMBL" id="OPX18638.1"/>
    </source>
</evidence>
<dbReference type="AlphaFoldDB" id="A0A1V4QH16"/>
<accession>A0A1V4QH16</accession>